<protein>
    <submittedName>
        <fullName evidence="1">Uncharacterized protein</fullName>
    </submittedName>
</protein>
<reference evidence="1 2" key="1">
    <citation type="submission" date="2024-05" db="EMBL/GenBank/DDBJ databases">
        <title>Genome sequencing and assembly of Indian major carp, Cirrhinus mrigala (Hamilton, 1822).</title>
        <authorList>
            <person name="Mohindra V."/>
            <person name="Chowdhury L.M."/>
            <person name="Lal K."/>
            <person name="Jena J.K."/>
        </authorList>
    </citation>
    <scope>NUCLEOTIDE SEQUENCE [LARGE SCALE GENOMIC DNA]</scope>
    <source>
        <strain evidence="1">CM1030</strain>
        <tissue evidence="1">Blood</tissue>
    </source>
</reference>
<comment type="caution">
    <text evidence="1">The sequence shown here is derived from an EMBL/GenBank/DDBJ whole genome shotgun (WGS) entry which is preliminary data.</text>
</comment>
<accession>A0ABD0NZK9</accession>
<evidence type="ECO:0000313" key="2">
    <source>
        <dbReference type="Proteomes" id="UP001529510"/>
    </source>
</evidence>
<gene>
    <name evidence="1" type="ORF">M9458_039152</name>
</gene>
<evidence type="ECO:0000313" key="1">
    <source>
        <dbReference type="EMBL" id="KAL0167308.1"/>
    </source>
</evidence>
<dbReference type="Proteomes" id="UP001529510">
    <property type="component" value="Unassembled WGS sequence"/>
</dbReference>
<dbReference type="AlphaFoldDB" id="A0ABD0NZK9"/>
<name>A0ABD0NZK9_CIRMR</name>
<feature type="non-terminal residue" evidence="1">
    <location>
        <position position="54"/>
    </location>
</feature>
<dbReference type="EMBL" id="JAMKFB020000019">
    <property type="protein sequence ID" value="KAL0167308.1"/>
    <property type="molecule type" value="Genomic_DNA"/>
</dbReference>
<organism evidence="1 2">
    <name type="scientific">Cirrhinus mrigala</name>
    <name type="common">Mrigala</name>
    <dbReference type="NCBI Taxonomy" id="683832"/>
    <lineage>
        <taxon>Eukaryota</taxon>
        <taxon>Metazoa</taxon>
        <taxon>Chordata</taxon>
        <taxon>Craniata</taxon>
        <taxon>Vertebrata</taxon>
        <taxon>Euteleostomi</taxon>
        <taxon>Actinopterygii</taxon>
        <taxon>Neopterygii</taxon>
        <taxon>Teleostei</taxon>
        <taxon>Ostariophysi</taxon>
        <taxon>Cypriniformes</taxon>
        <taxon>Cyprinidae</taxon>
        <taxon>Labeoninae</taxon>
        <taxon>Labeonini</taxon>
        <taxon>Cirrhinus</taxon>
    </lineage>
</organism>
<sequence length="54" mass="6087">NPYDLRGPEPNSRLCPAIFISISSSESNSNSRKPVLKCILRQENRTFIGSRLHS</sequence>
<keyword evidence="2" id="KW-1185">Reference proteome</keyword>
<proteinExistence type="predicted"/>
<feature type="non-terminal residue" evidence="1">
    <location>
        <position position="1"/>
    </location>
</feature>